<name>A0A067KNI2_JATCU</name>
<dbReference type="Proteomes" id="UP000027138">
    <property type="component" value="Unassembled WGS sequence"/>
</dbReference>
<organism evidence="1 2">
    <name type="scientific">Jatropha curcas</name>
    <name type="common">Barbados nut</name>
    <dbReference type="NCBI Taxonomy" id="180498"/>
    <lineage>
        <taxon>Eukaryota</taxon>
        <taxon>Viridiplantae</taxon>
        <taxon>Streptophyta</taxon>
        <taxon>Embryophyta</taxon>
        <taxon>Tracheophyta</taxon>
        <taxon>Spermatophyta</taxon>
        <taxon>Magnoliopsida</taxon>
        <taxon>eudicotyledons</taxon>
        <taxon>Gunneridae</taxon>
        <taxon>Pentapetalae</taxon>
        <taxon>rosids</taxon>
        <taxon>fabids</taxon>
        <taxon>Malpighiales</taxon>
        <taxon>Euphorbiaceae</taxon>
        <taxon>Crotonoideae</taxon>
        <taxon>Jatropheae</taxon>
        <taxon>Jatropha</taxon>
    </lineage>
</organism>
<dbReference type="AlphaFoldDB" id="A0A067KNI2"/>
<dbReference type="EMBL" id="KK914383">
    <property type="protein sequence ID" value="KDP37761.1"/>
    <property type="molecule type" value="Genomic_DNA"/>
</dbReference>
<sequence length="190" mass="21652">MARPLKTCAPGADLLYMVDRSNPHLIIPLIVFFSFSPYMADDSGSAWQGEASMSYASSESHQTVVRQLGQLPCTVAGARESENRLKNTDLKRLERRFKLTKSDYVAGKALRSLEVEEEEAVEGGSFDSRHWRSVWREGRRARSVQRRLECCLASKRADRHLVLAERWPGTGKGEERVGCVLRSQLRRRRE</sequence>
<gene>
    <name evidence="1" type="ORF">JCGZ_06437</name>
</gene>
<evidence type="ECO:0000313" key="2">
    <source>
        <dbReference type="Proteomes" id="UP000027138"/>
    </source>
</evidence>
<proteinExistence type="predicted"/>
<accession>A0A067KNI2</accession>
<keyword evidence="2" id="KW-1185">Reference proteome</keyword>
<protein>
    <submittedName>
        <fullName evidence="1">Uncharacterized protein</fullName>
    </submittedName>
</protein>
<reference evidence="1 2" key="1">
    <citation type="journal article" date="2014" name="PLoS ONE">
        <title>Global Analysis of Gene Expression Profiles in Physic Nut (Jatropha curcas L.) Seedlings Exposed to Salt Stress.</title>
        <authorList>
            <person name="Zhang L."/>
            <person name="Zhang C."/>
            <person name="Wu P."/>
            <person name="Chen Y."/>
            <person name="Li M."/>
            <person name="Jiang H."/>
            <person name="Wu G."/>
        </authorList>
    </citation>
    <scope>NUCLEOTIDE SEQUENCE [LARGE SCALE GENOMIC DNA]</scope>
    <source>
        <strain evidence="2">cv. GZQX0401</strain>
        <tissue evidence="1">Young leaves</tissue>
    </source>
</reference>
<evidence type="ECO:0000313" key="1">
    <source>
        <dbReference type="EMBL" id="KDP37761.1"/>
    </source>
</evidence>